<dbReference type="EMBL" id="JAGGJC010000003">
    <property type="protein sequence ID" value="MDN7129841.1"/>
    <property type="molecule type" value="Genomic_DNA"/>
</dbReference>
<comment type="caution">
    <text evidence="2">The sequence shown here is derived from an EMBL/GenBank/DDBJ whole genome shotgun (WGS) entry which is preliminary data.</text>
</comment>
<evidence type="ECO:0000256" key="1">
    <source>
        <dbReference type="SAM" id="Phobius"/>
    </source>
</evidence>
<keyword evidence="3" id="KW-1185">Reference proteome</keyword>
<proteinExistence type="predicted"/>
<sequence>MDNKFSDDINWFQKHIDSRRRMLPLFTSLAGKMASRVQTDLFEFVNQHGRDIERDEDGDPTRFKVPVEFSSQYKKIRGMHNDSSVFFVLLPRMTFISLVSIYDAYLSRLLKLVFELKPEILNGSERQFSFKDINSYESFDEMKEAIIDSEIESFLRKSHAEQFKWLENKLGSSGKKISLKSGLDKWGDFIELTERRNLLVHNDGIINKHYIKLCTEHGLKPNKNVGEQLDIDSDYYQDACNCIFEIGVKLGHVLWRKLMPTKESCTKADDNLVELIFNLLVSKDYDLAIRICGLAEFQSFKIATQQSLFFIKINHAIAHKGLEQQDKCTEILDQIDFTPLSDIFKIANFVLREQNEEAAQLMRKLAKSEDFQENFYKNWPLFQWFIKTDEFNETYEEIYGEQFTIKGDTSEPDSTS</sequence>
<organism evidence="2 3">
    <name type="scientific">Pseudidiomarina terrestris</name>
    <dbReference type="NCBI Taxonomy" id="2820060"/>
    <lineage>
        <taxon>Bacteria</taxon>
        <taxon>Pseudomonadati</taxon>
        <taxon>Pseudomonadota</taxon>
        <taxon>Gammaproteobacteria</taxon>
        <taxon>Alteromonadales</taxon>
        <taxon>Idiomarinaceae</taxon>
        <taxon>Pseudidiomarina</taxon>
    </lineage>
</organism>
<reference evidence="2 3" key="1">
    <citation type="submission" date="2021-03" db="EMBL/GenBank/DDBJ databases">
        <title>Pseudidiomarina terrestris, a new bacterium isolated from saline soil.</title>
        <authorList>
            <person name="Galisteo C."/>
            <person name="De La Haba R."/>
            <person name="Sanchez-Porro C."/>
            <person name="Ventosa A."/>
        </authorList>
    </citation>
    <scope>NUCLEOTIDE SEQUENCE [LARGE SCALE GENOMIC DNA]</scope>
    <source>
        <strain evidence="3">1APR75-15</strain>
    </source>
</reference>
<protein>
    <recommendedName>
        <fullName evidence="4">Apea-like HEPN domain-containing protein</fullName>
    </recommendedName>
</protein>
<feature type="transmembrane region" description="Helical" evidence="1">
    <location>
        <begin position="84"/>
        <end position="102"/>
    </location>
</feature>
<dbReference type="Proteomes" id="UP001169491">
    <property type="component" value="Unassembled WGS sequence"/>
</dbReference>
<dbReference type="RefSeq" id="WP_301834536.1">
    <property type="nucleotide sequence ID" value="NZ_JAGGJC010000003.1"/>
</dbReference>
<evidence type="ECO:0008006" key="4">
    <source>
        <dbReference type="Google" id="ProtNLM"/>
    </source>
</evidence>
<keyword evidence="1" id="KW-0472">Membrane</keyword>
<name>A0ABT8MIR8_9GAMM</name>
<evidence type="ECO:0000313" key="3">
    <source>
        <dbReference type="Proteomes" id="UP001169491"/>
    </source>
</evidence>
<accession>A0ABT8MIR8</accession>
<evidence type="ECO:0000313" key="2">
    <source>
        <dbReference type="EMBL" id="MDN7129841.1"/>
    </source>
</evidence>
<gene>
    <name evidence="2" type="ORF">J6I92_08150</name>
</gene>
<keyword evidence="1" id="KW-1133">Transmembrane helix</keyword>
<keyword evidence="1" id="KW-0812">Transmembrane</keyword>